<reference evidence="3" key="1">
    <citation type="submission" date="2013-10" db="EMBL/GenBank/DDBJ databases">
        <title>Genomic analysis of the causative agents of coccidiosis in chickens.</title>
        <authorList>
            <person name="Reid A.J."/>
            <person name="Blake D."/>
            <person name="Billington K."/>
            <person name="Browne H."/>
            <person name="Dunn M."/>
            <person name="Hung S."/>
            <person name="Kawahara F."/>
            <person name="Miranda-Saavedra D."/>
            <person name="Mourier T."/>
            <person name="Nagra H."/>
            <person name="Otto T.D."/>
            <person name="Rawlings N."/>
            <person name="Sanchez A."/>
            <person name="Sanders M."/>
            <person name="Subramaniam C."/>
            <person name="Tay Y."/>
            <person name="Dear P."/>
            <person name="Doerig C."/>
            <person name="Gruber A."/>
            <person name="Parkinson J."/>
            <person name="Shirley M."/>
            <person name="Wan K.L."/>
            <person name="Berriman M."/>
            <person name="Tomley F."/>
            <person name="Pain A."/>
        </authorList>
    </citation>
    <scope>NUCLEOTIDE SEQUENCE [LARGE SCALE GENOMIC DNA]</scope>
    <source>
        <strain evidence="3">Houghton</strain>
    </source>
</reference>
<organism evidence="3 4">
    <name type="scientific">Eimeria tenella</name>
    <name type="common">Coccidian parasite</name>
    <dbReference type="NCBI Taxonomy" id="5802"/>
    <lineage>
        <taxon>Eukaryota</taxon>
        <taxon>Sar</taxon>
        <taxon>Alveolata</taxon>
        <taxon>Apicomplexa</taxon>
        <taxon>Conoidasida</taxon>
        <taxon>Coccidia</taxon>
        <taxon>Eucoccidiorida</taxon>
        <taxon>Eimeriorina</taxon>
        <taxon>Eimeriidae</taxon>
        <taxon>Eimeria</taxon>
    </lineage>
</organism>
<feature type="compositionally biased region" description="Low complexity" evidence="1">
    <location>
        <begin position="178"/>
        <end position="190"/>
    </location>
</feature>
<gene>
    <name evidence="3" type="ORF">ETH_00001515</name>
</gene>
<proteinExistence type="predicted"/>
<dbReference type="Pfam" id="PF00179">
    <property type="entry name" value="UQ_con"/>
    <property type="match status" value="1"/>
</dbReference>
<dbReference type="EMBL" id="HG675708">
    <property type="protein sequence ID" value="CDJ42295.1"/>
    <property type="molecule type" value="Genomic_DNA"/>
</dbReference>
<feature type="region of interest" description="Disordered" evidence="1">
    <location>
        <begin position="174"/>
        <end position="224"/>
    </location>
</feature>
<dbReference type="VEuPathDB" id="ToxoDB:ETH2_1200200"/>
<name>U6L3F2_EIMTE</name>
<dbReference type="CDD" id="cd23808">
    <property type="entry name" value="UBCc_UBE2W"/>
    <property type="match status" value="1"/>
</dbReference>
<dbReference type="AlphaFoldDB" id="U6L3F2"/>
<feature type="compositionally biased region" description="Low complexity" evidence="1">
    <location>
        <begin position="208"/>
        <end position="224"/>
    </location>
</feature>
<dbReference type="Proteomes" id="UP000030747">
    <property type="component" value="Unassembled WGS sequence"/>
</dbReference>
<accession>U6L3F2</accession>
<reference evidence="3" key="2">
    <citation type="submission" date="2013-10" db="EMBL/GenBank/DDBJ databases">
        <authorList>
            <person name="Aslett M."/>
        </authorList>
    </citation>
    <scope>NUCLEOTIDE SEQUENCE [LARGE SCALE GENOMIC DNA]</scope>
    <source>
        <strain evidence="3">Houghton</strain>
    </source>
</reference>
<feature type="compositionally biased region" description="Polar residues" evidence="1">
    <location>
        <begin position="1"/>
        <end position="12"/>
    </location>
</feature>
<keyword evidence="4" id="KW-1185">Reference proteome</keyword>
<feature type="domain" description="UBC core" evidence="2">
    <location>
        <begin position="219"/>
        <end position="366"/>
    </location>
</feature>
<dbReference type="PANTHER" id="PTHR24067">
    <property type="entry name" value="UBIQUITIN-CONJUGATING ENZYME E2"/>
    <property type="match status" value="1"/>
</dbReference>
<dbReference type="InterPro" id="IPR050113">
    <property type="entry name" value="Ub_conjugating_enzyme"/>
</dbReference>
<dbReference type="OrthoDB" id="406833at2759"/>
<evidence type="ECO:0000313" key="3">
    <source>
        <dbReference type="EMBL" id="CDJ42295.1"/>
    </source>
</evidence>
<evidence type="ECO:0000259" key="2">
    <source>
        <dbReference type="PROSITE" id="PS50127"/>
    </source>
</evidence>
<dbReference type="RefSeq" id="XP_013233045.1">
    <property type="nucleotide sequence ID" value="XM_013377591.1"/>
</dbReference>
<feature type="compositionally biased region" description="Low complexity" evidence="1">
    <location>
        <begin position="28"/>
        <end position="51"/>
    </location>
</feature>
<dbReference type="SUPFAM" id="SSF54495">
    <property type="entry name" value="UBC-like"/>
    <property type="match status" value="1"/>
</dbReference>
<dbReference type="GeneID" id="25249518"/>
<evidence type="ECO:0000313" key="4">
    <source>
        <dbReference type="Proteomes" id="UP000030747"/>
    </source>
</evidence>
<evidence type="ECO:0000256" key="1">
    <source>
        <dbReference type="SAM" id="MobiDB-lite"/>
    </source>
</evidence>
<dbReference type="VEuPathDB" id="ToxoDB:ETH_00001515"/>
<dbReference type="InterPro" id="IPR000608">
    <property type="entry name" value="UBC"/>
</dbReference>
<sequence>MSSLEMGNVQQVGIQGEGGVSGGRRGWFRGSSGSSSTASSSSSSMNSSSSGMRKNDRSIAASVSAPAENPCNTKSTATAASEEALKLTFAPESAAAAAAAAVPTATLTKEVLVPFSPEEGRRELSRRWGNTTMFKRLEKERQTFLREALDGIVLVLPLEYADLDATEFLSAAHPPRPQHQQWQQQHQQQQGASQHEGVGDGRSCRNTSAAIKAGPSSSSSSSKNSKAARLLSRFPPSLLQYRAAAVDGVRWLVAIEGAPDTAYANDPFLLSFKFFPKYPIDSPELVFVAPFVPVHPHVYSNGHICLSILYDQWSPALGVKACCISLLSMLSSNREKQPPVDDRVYCDSRGLRGPKGVKWHFHDDTV</sequence>
<dbReference type="Gene3D" id="3.10.110.10">
    <property type="entry name" value="Ubiquitin Conjugating Enzyme"/>
    <property type="match status" value="1"/>
</dbReference>
<dbReference type="PROSITE" id="PS50127">
    <property type="entry name" value="UBC_2"/>
    <property type="match status" value="1"/>
</dbReference>
<feature type="region of interest" description="Disordered" evidence="1">
    <location>
        <begin position="1"/>
        <end position="77"/>
    </location>
</feature>
<dbReference type="InterPro" id="IPR016135">
    <property type="entry name" value="UBQ-conjugating_enzyme/RWD"/>
</dbReference>
<dbReference type="SMART" id="SM00212">
    <property type="entry name" value="UBCc"/>
    <property type="match status" value="1"/>
</dbReference>
<protein>
    <submittedName>
        <fullName evidence="3">Ubiquitin-conjugating enzyme domain-containing protein, putative</fullName>
    </submittedName>
</protein>
<feature type="compositionally biased region" description="Gly residues" evidence="1">
    <location>
        <begin position="15"/>
        <end position="25"/>
    </location>
</feature>